<dbReference type="Gene3D" id="3.30.470.20">
    <property type="entry name" value="ATP-grasp fold, B domain"/>
    <property type="match status" value="1"/>
</dbReference>
<dbReference type="RefSeq" id="WP_188795552.1">
    <property type="nucleotide sequence ID" value="NZ_BMIZ01000001.1"/>
</dbReference>
<dbReference type="EMBL" id="CP064030">
    <property type="protein sequence ID" value="QRN53554.1"/>
    <property type="molecule type" value="Genomic_DNA"/>
</dbReference>
<reference evidence="2 3" key="1">
    <citation type="submission" date="2020-10" db="EMBL/GenBank/DDBJ databases">
        <title>Phylogeny of dyella-like bacteria.</title>
        <authorList>
            <person name="Fu J."/>
        </authorList>
    </citation>
    <scope>NUCLEOTIDE SEQUENCE [LARGE SCALE GENOMIC DNA]</scope>
    <source>
        <strain evidence="2 3">DHOB09</strain>
    </source>
</reference>
<evidence type="ECO:0000259" key="1">
    <source>
        <dbReference type="Pfam" id="PF21068"/>
    </source>
</evidence>
<feature type="domain" description="MvdD-like pre-ATP grasp" evidence="1">
    <location>
        <begin position="3"/>
        <end position="118"/>
    </location>
</feature>
<keyword evidence="3" id="KW-1185">Reference proteome</keyword>
<gene>
    <name evidence="2" type="ORF">ISN74_19430</name>
</gene>
<proteinExistence type="predicted"/>
<evidence type="ECO:0000313" key="2">
    <source>
        <dbReference type="EMBL" id="QRN53554.1"/>
    </source>
</evidence>
<dbReference type="PANTHER" id="PTHR21621:SF0">
    <property type="entry name" value="BETA-CITRYLGLUTAMATE SYNTHASE B-RELATED"/>
    <property type="match status" value="1"/>
</dbReference>
<organism evidence="2 3">
    <name type="scientific">Dyella caseinilytica</name>
    <dbReference type="NCBI Taxonomy" id="1849581"/>
    <lineage>
        <taxon>Bacteria</taxon>
        <taxon>Pseudomonadati</taxon>
        <taxon>Pseudomonadota</taxon>
        <taxon>Gammaproteobacteria</taxon>
        <taxon>Lysobacterales</taxon>
        <taxon>Rhodanobacteraceae</taxon>
        <taxon>Dyella</taxon>
    </lineage>
</organism>
<dbReference type="SUPFAM" id="SSF56059">
    <property type="entry name" value="Glutathione synthetase ATP-binding domain-like"/>
    <property type="match status" value="1"/>
</dbReference>
<sequence>MKKVFICTHINDTHAMAAEVALKGRGHKVVRWIGADIPTRESLSFKFDPHLRAVFRSEGQMHSTDEFDVVWWRRLTPALLPSSIHPGDKVVAEREWEVCFDALENAFRSDVLWINPVAGQRLANDKVRQLVLAKRLGFKVPKTLVSNDIVEISEFINSVPAVVHKMFAPTSWKGSERYARARTTQVTSAHLEQADSLRLCPGIFQERIFKRKEIRATFMGEACISVEIEPKDNDGGVCDWRSIRQEHWKISSCDLPPVVIERCRKMMHLLGIVFGCFDIIIDATGDYVFLEVNQMGQFLWKELDLPDLPMLQMFCDFVASENASVLGLSTHDESFQHVLSTESYREIVDREYPSHVDSKPYILDNQY</sequence>
<dbReference type="Pfam" id="PF21068">
    <property type="entry name" value="ATPgraspMvdD"/>
    <property type="match status" value="1"/>
</dbReference>
<accession>A0ABX7GSW9</accession>
<dbReference type="Proteomes" id="UP000663181">
    <property type="component" value="Chromosome"/>
</dbReference>
<protein>
    <recommendedName>
        <fullName evidence="1">MvdD-like pre-ATP grasp domain-containing protein</fullName>
    </recommendedName>
</protein>
<dbReference type="InterPro" id="IPR048936">
    <property type="entry name" value="MvdD-like_ATPgrasp"/>
</dbReference>
<dbReference type="PANTHER" id="PTHR21621">
    <property type="entry name" value="RIBOSOMAL PROTEIN S6 MODIFICATION PROTEIN"/>
    <property type="match status" value="1"/>
</dbReference>
<name>A0ABX7GSW9_9GAMM</name>
<evidence type="ECO:0000313" key="3">
    <source>
        <dbReference type="Proteomes" id="UP000663181"/>
    </source>
</evidence>